<dbReference type="PANTHER" id="PTHR42718:SF39">
    <property type="entry name" value="ACTINORHODIN TRANSPORTER-RELATED"/>
    <property type="match status" value="1"/>
</dbReference>
<evidence type="ECO:0000256" key="3">
    <source>
        <dbReference type="ARBA" id="ARBA00022989"/>
    </source>
</evidence>
<dbReference type="PANTHER" id="PTHR42718">
    <property type="entry name" value="MAJOR FACILITATOR SUPERFAMILY MULTIDRUG TRANSPORTER MFSC"/>
    <property type="match status" value="1"/>
</dbReference>
<keyword evidence="3 5" id="KW-1133">Transmembrane helix</keyword>
<reference evidence="7 8" key="1">
    <citation type="submission" date="2020-08" db="EMBL/GenBank/DDBJ databases">
        <title>Sequencing the genomes of 1000 actinobacteria strains.</title>
        <authorList>
            <person name="Klenk H.-P."/>
        </authorList>
    </citation>
    <scope>NUCLEOTIDE SEQUENCE [LARGE SCALE GENOMIC DNA]</scope>
    <source>
        <strain evidence="7 8">DSM 20146</strain>
    </source>
</reference>
<comment type="subcellular location">
    <subcellularLocation>
        <location evidence="1">Cell membrane</location>
        <topology evidence="1">Multi-pass membrane protein</topology>
    </subcellularLocation>
</comment>
<feature type="transmembrane region" description="Helical" evidence="5">
    <location>
        <begin position="299"/>
        <end position="317"/>
    </location>
</feature>
<keyword evidence="8" id="KW-1185">Reference proteome</keyword>
<feature type="transmembrane region" description="Helical" evidence="5">
    <location>
        <begin position="134"/>
        <end position="157"/>
    </location>
</feature>
<evidence type="ECO:0000256" key="5">
    <source>
        <dbReference type="SAM" id="Phobius"/>
    </source>
</evidence>
<gene>
    <name evidence="7" type="ORF">FHX33_001922</name>
</gene>
<accession>A0A7W4YJS4</accession>
<evidence type="ECO:0000259" key="6">
    <source>
        <dbReference type="PROSITE" id="PS50850"/>
    </source>
</evidence>
<evidence type="ECO:0000256" key="4">
    <source>
        <dbReference type="ARBA" id="ARBA00023136"/>
    </source>
</evidence>
<feature type="transmembrane region" description="Helical" evidence="5">
    <location>
        <begin position="107"/>
        <end position="127"/>
    </location>
</feature>
<feature type="domain" description="Major facilitator superfamily (MFS) profile" evidence="6">
    <location>
        <begin position="9"/>
        <end position="460"/>
    </location>
</feature>
<evidence type="ECO:0000313" key="8">
    <source>
        <dbReference type="Proteomes" id="UP000538196"/>
    </source>
</evidence>
<dbReference type="InterPro" id="IPR036259">
    <property type="entry name" value="MFS_trans_sf"/>
</dbReference>
<dbReference type="GO" id="GO:0005886">
    <property type="term" value="C:plasma membrane"/>
    <property type="evidence" value="ECO:0007669"/>
    <property type="project" value="UniProtKB-SubCell"/>
</dbReference>
<dbReference type="PROSITE" id="PS50850">
    <property type="entry name" value="MFS"/>
    <property type="match status" value="1"/>
</dbReference>
<evidence type="ECO:0000256" key="1">
    <source>
        <dbReference type="ARBA" id="ARBA00004651"/>
    </source>
</evidence>
<keyword evidence="4 5" id="KW-0472">Membrane</keyword>
<dbReference type="InterPro" id="IPR011701">
    <property type="entry name" value="MFS"/>
</dbReference>
<evidence type="ECO:0000256" key="2">
    <source>
        <dbReference type="ARBA" id="ARBA00022692"/>
    </source>
</evidence>
<dbReference type="AlphaFoldDB" id="A0A7W4YJS4"/>
<organism evidence="7 8">
    <name type="scientific">Leifsonia aquatica</name>
    <name type="common">Corynebacterium aquaticum</name>
    <dbReference type="NCBI Taxonomy" id="144185"/>
    <lineage>
        <taxon>Bacteria</taxon>
        <taxon>Bacillati</taxon>
        <taxon>Actinomycetota</taxon>
        <taxon>Actinomycetes</taxon>
        <taxon>Micrococcales</taxon>
        <taxon>Microbacteriaceae</taxon>
        <taxon>Leifsonia</taxon>
    </lineage>
</organism>
<feature type="transmembrane region" description="Helical" evidence="5">
    <location>
        <begin position="408"/>
        <end position="427"/>
    </location>
</feature>
<feature type="transmembrane region" description="Helical" evidence="5">
    <location>
        <begin position="273"/>
        <end position="293"/>
    </location>
</feature>
<comment type="caution">
    <text evidence="7">The sequence shown here is derived from an EMBL/GenBank/DDBJ whole genome shotgun (WGS) entry which is preliminary data.</text>
</comment>
<proteinExistence type="predicted"/>
<feature type="transmembrane region" description="Helical" evidence="5">
    <location>
        <begin position="225"/>
        <end position="245"/>
    </location>
</feature>
<feature type="transmembrane region" description="Helical" evidence="5">
    <location>
        <begin position="199"/>
        <end position="219"/>
    </location>
</feature>
<feature type="transmembrane region" description="Helical" evidence="5">
    <location>
        <begin position="357"/>
        <end position="378"/>
    </location>
</feature>
<feature type="transmembrane region" description="Helical" evidence="5">
    <location>
        <begin position="433"/>
        <end position="456"/>
    </location>
</feature>
<feature type="transmembrane region" description="Helical" evidence="5">
    <location>
        <begin position="329"/>
        <end position="351"/>
    </location>
</feature>
<dbReference type="Gene3D" id="1.20.1250.20">
    <property type="entry name" value="MFS general substrate transporter like domains"/>
    <property type="match status" value="1"/>
</dbReference>
<feature type="transmembrane region" description="Helical" evidence="5">
    <location>
        <begin position="44"/>
        <end position="63"/>
    </location>
</feature>
<dbReference type="Proteomes" id="UP000538196">
    <property type="component" value="Unassembled WGS sequence"/>
</dbReference>
<dbReference type="InterPro" id="IPR020846">
    <property type="entry name" value="MFS_dom"/>
</dbReference>
<dbReference type="EMBL" id="JACHVP010000001">
    <property type="protein sequence ID" value="MBB2967190.1"/>
    <property type="molecule type" value="Genomic_DNA"/>
</dbReference>
<protein>
    <submittedName>
        <fullName evidence="7">MFS family permease</fullName>
    </submittedName>
</protein>
<name>A0A7W4YJS4_LEIAQ</name>
<evidence type="ECO:0000313" key="7">
    <source>
        <dbReference type="EMBL" id="MBB2967190.1"/>
    </source>
</evidence>
<sequence>MASSRERFALAACVGAGFATLLDQSVVTYTIPSLGPELGATAGGVQWFLAVYSLTFGVGLVPGGRLGDAYGRRGMFVGGLLLFLVGAALSVFAPGIGWAIAGRAVQGFGAGIVSAQVLGVIQDVFAGRSRIRALAAYGMAASASAIVGPLVAGGILATIPAEFAWRVILAINVPFILAVAMLAARFVPRGGRTPGRPSLDLVGIGVTGIVVLLATAPVIDPGLGPVRTGLAIGGVAAGVLALIWWERRYARRGGRPLFSPALLRSRGFTGGSVIALLWFGSAVAQSAIVTVFLLQSFGMPALVVALLLAPGAAARIATSALSSRLNDALGRWTLVAFLGLQTVCSALLVVLAGLTDAIALVVAIVLLETLIGAASGAFEPPMRALTLSYARPGEYGLAASFLQLAQRLSATFCVALVTGVAFGSAGIDVSRDGLQAGLAVCAVLLVAASAVAVGMVPDLLGVRRRAAP</sequence>
<dbReference type="Gene3D" id="1.20.1720.10">
    <property type="entry name" value="Multidrug resistance protein D"/>
    <property type="match status" value="1"/>
</dbReference>
<keyword evidence="2 5" id="KW-0812">Transmembrane</keyword>
<feature type="transmembrane region" description="Helical" evidence="5">
    <location>
        <begin position="163"/>
        <end position="187"/>
    </location>
</feature>
<dbReference type="GO" id="GO:0022857">
    <property type="term" value="F:transmembrane transporter activity"/>
    <property type="evidence" value="ECO:0007669"/>
    <property type="project" value="InterPro"/>
</dbReference>
<dbReference type="RefSeq" id="WP_021765691.1">
    <property type="nucleotide sequence ID" value="NZ_JACHVP010000001.1"/>
</dbReference>
<feature type="transmembrane region" description="Helical" evidence="5">
    <location>
        <begin position="75"/>
        <end position="101"/>
    </location>
</feature>
<dbReference type="SUPFAM" id="SSF103473">
    <property type="entry name" value="MFS general substrate transporter"/>
    <property type="match status" value="1"/>
</dbReference>
<dbReference type="Pfam" id="PF07690">
    <property type="entry name" value="MFS_1"/>
    <property type="match status" value="1"/>
</dbReference>